<proteinExistence type="predicted"/>
<comment type="caution">
    <text evidence="1">The sequence shown here is derived from an EMBL/GenBank/DDBJ whole genome shotgun (WGS) entry which is preliminary data.</text>
</comment>
<dbReference type="OrthoDB" id="4964755at2"/>
<reference evidence="1 2" key="1">
    <citation type="submission" date="2018-01" db="EMBL/GenBank/DDBJ databases">
        <title>Cryobacterium sp. nov., from glaciers in China.</title>
        <authorList>
            <person name="Liu Q."/>
            <person name="Xin Y.-H."/>
        </authorList>
    </citation>
    <scope>NUCLEOTIDE SEQUENCE [LARGE SCALE GENOMIC DNA]</scope>
    <source>
        <strain evidence="1 2">TMB1-8</strain>
    </source>
</reference>
<protein>
    <submittedName>
        <fullName evidence="1">Uncharacterized protein</fullName>
    </submittedName>
</protein>
<sequence>MIDEEFSAALRAYHEAWHQYRYDPARQRGEAVLKQRFLAAVGSERGPELWAAIRALQAEADRVPDLGGPLTNYIDAIYAWAATHPEVDPSEMRAIIDPLIFNHR</sequence>
<evidence type="ECO:0000313" key="1">
    <source>
        <dbReference type="EMBL" id="POH68324.1"/>
    </source>
</evidence>
<dbReference type="AlphaFoldDB" id="A0A2S3ZJU9"/>
<evidence type="ECO:0000313" key="2">
    <source>
        <dbReference type="Proteomes" id="UP000237104"/>
    </source>
</evidence>
<dbReference type="Proteomes" id="UP000237104">
    <property type="component" value="Unassembled WGS sequence"/>
</dbReference>
<organism evidence="1 2">
    <name type="scientific">Cryobacterium zongtaii</name>
    <dbReference type="NCBI Taxonomy" id="1259217"/>
    <lineage>
        <taxon>Bacteria</taxon>
        <taxon>Bacillati</taxon>
        <taxon>Actinomycetota</taxon>
        <taxon>Actinomycetes</taxon>
        <taxon>Micrococcales</taxon>
        <taxon>Microbacteriaceae</taxon>
        <taxon>Cryobacterium</taxon>
    </lineage>
</organism>
<dbReference type="EMBL" id="PPXF01000028">
    <property type="protein sequence ID" value="POH68324.1"/>
    <property type="molecule type" value="Genomic_DNA"/>
</dbReference>
<gene>
    <name evidence="1" type="ORF">C3B59_06665</name>
</gene>
<accession>A0A2S3ZJU9</accession>
<dbReference type="RefSeq" id="WP_103430598.1">
    <property type="nucleotide sequence ID" value="NZ_PPXF01000028.1"/>
</dbReference>
<name>A0A2S3ZJU9_9MICO</name>